<evidence type="ECO:0000313" key="2">
    <source>
        <dbReference type="Proteomes" id="UP000250235"/>
    </source>
</evidence>
<proteinExistence type="predicted"/>
<accession>A0A2Z7CKX5</accession>
<dbReference type="EMBL" id="KQ995581">
    <property type="protein sequence ID" value="KZV46547.1"/>
    <property type="molecule type" value="Genomic_DNA"/>
</dbReference>
<reference evidence="1 2" key="1">
    <citation type="journal article" date="2015" name="Proc. Natl. Acad. Sci. U.S.A.">
        <title>The resurrection genome of Boea hygrometrica: A blueprint for survival of dehydration.</title>
        <authorList>
            <person name="Xiao L."/>
            <person name="Yang G."/>
            <person name="Zhang L."/>
            <person name="Yang X."/>
            <person name="Zhao S."/>
            <person name="Ji Z."/>
            <person name="Zhou Q."/>
            <person name="Hu M."/>
            <person name="Wang Y."/>
            <person name="Chen M."/>
            <person name="Xu Y."/>
            <person name="Jin H."/>
            <person name="Xiao X."/>
            <person name="Hu G."/>
            <person name="Bao F."/>
            <person name="Hu Y."/>
            <person name="Wan P."/>
            <person name="Li L."/>
            <person name="Deng X."/>
            <person name="Kuang T."/>
            <person name="Xiang C."/>
            <person name="Zhu J.K."/>
            <person name="Oliver M.J."/>
            <person name="He Y."/>
        </authorList>
    </citation>
    <scope>NUCLEOTIDE SEQUENCE [LARGE SCALE GENOMIC DNA]</scope>
    <source>
        <strain evidence="2">cv. XS01</strain>
    </source>
</reference>
<evidence type="ECO:0000313" key="1">
    <source>
        <dbReference type="EMBL" id="KZV46547.1"/>
    </source>
</evidence>
<keyword evidence="2" id="KW-1185">Reference proteome</keyword>
<dbReference type="OrthoDB" id="1839301at2759"/>
<organism evidence="1 2">
    <name type="scientific">Dorcoceras hygrometricum</name>
    <dbReference type="NCBI Taxonomy" id="472368"/>
    <lineage>
        <taxon>Eukaryota</taxon>
        <taxon>Viridiplantae</taxon>
        <taxon>Streptophyta</taxon>
        <taxon>Embryophyta</taxon>
        <taxon>Tracheophyta</taxon>
        <taxon>Spermatophyta</taxon>
        <taxon>Magnoliopsida</taxon>
        <taxon>eudicotyledons</taxon>
        <taxon>Gunneridae</taxon>
        <taxon>Pentapetalae</taxon>
        <taxon>asterids</taxon>
        <taxon>lamiids</taxon>
        <taxon>Lamiales</taxon>
        <taxon>Gesneriaceae</taxon>
        <taxon>Didymocarpoideae</taxon>
        <taxon>Trichosporeae</taxon>
        <taxon>Loxocarpinae</taxon>
        <taxon>Dorcoceras</taxon>
    </lineage>
</organism>
<dbReference type="AlphaFoldDB" id="A0A2Z7CKX5"/>
<dbReference type="Proteomes" id="UP000250235">
    <property type="component" value="Unassembled WGS sequence"/>
</dbReference>
<sequence length="141" mass="15517">MASSLICNTNQVYFASVLAMDNEFFQNDSVKDGQVISTVQGKLVEISEEVFARTFQLPVEGLMDLNEVLGTKKMIRSSYICPADGSQYYRSAVGLVFMEWAAGLAMETSKVGSAVHNQAEAKLNQLENDEPAETMTTSCKR</sequence>
<gene>
    <name evidence="1" type="ORF">F511_42488</name>
</gene>
<name>A0A2Z7CKX5_9LAMI</name>
<protein>
    <submittedName>
        <fullName evidence="1">Uncharacterized protein</fullName>
    </submittedName>
</protein>